<dbReference type="PANTHER" id="PTHR45751">
    <property type="entry name" value="COPINE FAMILY PROTEIN 1"/>
    <property type="match status" value="1"/>
</dbReference>
<name>H2Y1K8_CIOIN</name>
<dbReference type="SUPFAM" id="SSF53300">
    <property type="entry name" value="vWA-like"/>
    <property type="match status" value="1"/>
</dbReference>
<sequence>KNLGNKFNGDPDYIHTRFQTFEDVSGAMVDAGIKKCQLILGIDFTASNEWQGRVSNRGQSLHNITQKFKANQNPYQHVITILQHTLKDMVDANVIHAFGFGDSVTKDISTFCLRADGMPCGSFDDVLHCYRECASKITLGGPTSYAPIVHKAIEIVEQTNQYNILVIIADGQFVDEGPTARAIVEASYYPLSIIVVGVGDGPWDTMHQFDDWLPERNFDNFQFVEYGKIISNTYDKSKNPETMLALHMLMEIPDQYK</sequence>
<dbReference type="InParanoid" id="H2Y1K8"/>
<dbReference type="InterPro" id="IPR010734">
    <property type="entry name" value="Copine_C"/>
</dbReference>
<dbReference type="EMBL" id="EAAA01001918">
    <property type="status" value="NOT_ANNOTATED_CDS"/>
    <property type="molecule type" value="Genomic_DNA"/>
</dbReference>
<reference evidence="2" key="3">
    <citation type="submission" date="2025-08" db="UniProtKB">
        <authorList>
            <consortium name="Ensembl"/>
        </authorList>
    </citation>
    <scope>IDENTIFICATION</scope>
</reference>
<evidence type="ECO:0000313" key="3">
    <source>
        <dbReference type="Proteomes" id="UP000008144"/>
    </source>
</evidence>
<dbReference type="GO" id="GO:0005634">
    <property type="term" value="C:nucleus"/>
    <property type="evidence" value="ECO:0000318"/>
    <property type="project" value="GO_Central"/>
</dbReference>
<dbReference type="GeneTree" id="ENSGT00940000168644"/>
<protein>
    <recommendedName>
        <fullName evidence="1">Copine C-terminal domain-containing protein</fullName>
    </recommendedName>
</protein>
<dbReference type="InterPro" id="IPR052079">
    <property type="entry name" value="E3_ligase/Copine_domain"/>
</dbReference>
<evidence type="ECO:0000313" key="2">
    <source>
        <dbReference type="Ensembl" id="ENSCINP00000035792.1"/>
    </source>
</evidence>
<reference evidence="3" key="1">
    <citation type="journal article" date="2002" name="Science">
        <title>The draft genome of Ciona intestinalis: insights into chordate and vertebrate origins.</title>
        <authorList>
            <person name="Dehal P."/>
            <person name="Satou Y."/>
            <person name="Campbell R.K."/>
            <person name="Chapman J."/>
            <person name="Degnan B."/>
            <person name="De Tomaso A."/>
            <person name="Davidson B."/>
            <person name="Di Gregorio A."/>
            <person name="Gelpke M."/>
            <person name="Goodstein D.M."/>
            <person name="Harafuji N."/>
            <person name="Hastings K.E."/>
            <person name="Ho I."/>
            <person name="Hotta K."/>
            <person name="Huang W."/>
            <person name="Kawashima T."/>
            <person name="Lemaire P."/>
            <person name="Martinez D."/>
            <person name="Meinertzhagen I.A."/>
            <person name="Necula S."/>
            <person name="Nonaka M."/>
            <person name="Putnam N."/>
            <person name="Rash S."/>
            <person name="Saiga H."/>
            <person name="Satake M."/>
            <person name="Terry A."/>
            <person name="Yamada L."/>
            <person name="Wang H.G."/>
            <person name="Awazu S."/>
            <person name="Azumi K."/>
            <person name="Boore J."/>
            <person name="Branno M."/>
            <person name="Chin-Bow S."/>
            <person name="DeSantis R."/>
            <person name="Doyle S."/>
            <person name="Francino P."/>
            <person name="Keys D.N."/>
            <person name="Haga S."/>
            <person name="Hayashi H."/>
            <person name="Hino K."/>
            <person name="Imai K.S."/>
            <person name="Inaba K."/>
            <person name="Kano S."/>
            <person name="Kobayashi K."/>
            <person name="Kobayashi M."/>
            <person name="Lee B.I."/>
            <person name="Makabe K.W."/>
            <person name="Manohar C."/>
            <person name="Matassi G."/>
            <person name="Medina M."/>
            <person name="Mochizuki Y."/>
            <person name="Mount S."/>
            <person name="Morishita T."/>
            <person name="Miura S."/>
            <person name="Nakayama A."/>
            <person name="Nishizaka S."/>
            <person name="Nomoto H."/>
            <person name="Ohta F."/>
            <person name="Oishi K."/>
            <person name="Rigoutsos I."/>
            <person name="Sano M."/>
            <person name="Sasaki A."/>
            <person name="Sasakura Y."/>
            <person name="Shoguchi E."/>
            <person name="Shin-i T."/>
            <person name="Spagnuolo A."/>
            <person name="Stainier D."/>
            <person name="Suzuki M.M."/>
            <person name="Tassy O."/>
            <person name="Takatori N."/>
            <person name="Tokuoka M."/>
            <person name="Yagi K."/>
            <person name="Yoshizaki F."/>
            <person name="Wada S."/>
            <person name="Zhang C."/>
            <person name="Hyatt P.D."/>
            <person name="Larimer F."/>
            <person name="Detter C."/>
            <person name="Doggett N."/>
            <person name="Glavina T."/>
            <person name="Hawkins T."/>
            <person name="Richardson P."/>
            <person name="Lucas S."/>
            <person name="Kohara Y."/>
            <person name="Levine M."/>
            <person name="Satoh N."/>
            <person name="Rokhsar D.S."/>
        </authorList>
    </citation>
    <scope>NUCLEOTIDE SEQUENCE [LARGE SCALE GENOMIC DNA]</scope>
</reference>
<proteinExistence type="predicted"/>
<dbReference type="HOGENOM" id="CLU_035766_0_0_1"/>
<dbReference type="PANTHER" id="PTHR45751:SF11">
    <property type="entry name" value="COPINE FAMILY PROTEIN 2"/>
    <property type="match status" value="1"/>
</dbReference>
<dbReference type="Proteomes" id="UP000008144">
    <property type="component" value="Chromosome 4"/>
</dbReference>
<keyword evidence="3" id="KW-1185">Reference proteome</keyword>
<accession>H2Y1K8</accession>
<evidence type="ECO:0000259" key="1">
    <source>
        <dbReference type="Pfam" id="PF07002"/>
    </source>
</evidence>
<dbReference type="AlphaFoldDB" id="H2Y1K8"/>
<dbReference type="OMA" id="DAMEHYD"/>
<dbReference type="Ensembl" id="ENSCINT00000032097.1">
    <property type="protein sequence ID" value="ENSCINP00000035792.1"/>
    <property type="gene ID" value="ENSCING00000022534.1"/>
</dbReference>
<reference evidence="2" key="4">
    <citation type="submission" date="2025-09" db="UniProtKB">
        <authorList>
            <consortium name="Ensembl"/>
        </authorList>
    </citation>
    <scope>IDENTIFICATION</scope>
</reference>
<feature type="domain" description="Copine C-terminal" evidence="1">
    <location>
        <begin position="60"/>
        <end position="257"/>
    </location>
</feature>
<dbReference type="Pfam" id="PF07002">
    <property type="entry name" value="Copine"/>
    <property type="match status" value="1"/>
</dbReference>
<reference evidence="2" key="2">
    <citation type="journal article" date="2008" name="Genome Biol.">
        <title>Improved genome assembly and evidence-based global gene model set for the chordate Ciona intestinalis: new insight into intron and operon populations.</title>
        <authorList>
            <person name="Satou Y."/>
            <person name="Mineta K."/>
            <person name="Ogasawara M."/>
            <person name="Sasakura Y."/>
            <person name="Shoguchi E."/>
            <person name="Ueno K."/>
            <person name="Yamada L."/>
            <person name="Matsumoto J."/>
            <person name="Wasserscheid J."/>
            <person name="Dewar K."/>
            <person name="Wiley G.B."/>
            <person name="Macmil S.L."/>
            <person name="Roe B.A."/>
            <person name="Zeller R.W."/>
            <person name="Hastings K.E."/>
            <person name="Lemaire P."/>
            <person name="Lindquist E."/>
            <person name="Endo T."/>
            <person name="Hotta K."/>
            <person name="Inaba K."/>
        </authorList>
    </citation>
    <scope>NUCLEOTIDE SEQUENCE [LARGE SCALE GENOMIC DNA]</scope>
    <source>
        <strain evidence="2">wild type</strain>
    </source>
</reference>
<dbReference type="GO" id="GO:0004842">
    <property type="term" value="F:ubiquitin-protein transferase activity"/>
    <property type="evidence" value="ECO:0000318"/>
    <property type="project" value="GO_Central"/>
</dbReference>
<organism evidence="2 3">
    <name type="scientific">Ciona intestinalis</name>
    <name type="common">Transparent sea squirt</name>
    <name type="synonym">Ascidia intestinalis</name>
    <dbReference type="NCBI Taxonomy" id="7719"/>
    <lineage>
        <taxon>Eukaryota</taxon>
        <taxon>Metazoa</taxon>
        <taxon>Chordata</taxon>
        <taxon>Tunicata</taxon>
        <taxon>Ascidiacea</taxon>
        <taxon>Phlebobranchia</taxon>
        <taxon>Cionidae</taxon>
        <taxon>Ciona</taxon>
    </lineage>
</organism>
<dbReference type="GO" id="GO:0016567">
    <property type="term" value="P:protein ubiquitination"/>
    <property type="evidence" value="ECO:0000318"/>
    <property type="project" value="GO_Central"/>
</dbReference>
<dbReference type="STRING" id="7719.ENSCINP00000035792"/>
<dbReference type="InterPro" id="IPR036465">
    <property type="entry name" value="vWFA_dom_sf"/>
</dbReference>